<accession>C8V2N7</accession>
<gene>
    <name evidence="1" type="ORF">ANIA_06860</name>
</gene>
<reference evidence="2" key="1">
    <citation type="journal article" date="2005" name="Nature">
        <title>Sequencing of Aspergillus nidulans and comparative analysis with A. fumigatus and A. oryzae.</title>
        <authorList>
            <person name="Galagan J.E."/>
            <person name="Calvo S.E."/>
            <person name="Cuomo C."/>
            <person name="Ma L.J."/>
            <person name="Wortman J.R."/>
            <person name="Batzoglou S."/>
            <person name="Lee S.I."/>
            <person name="Basturkmen M."/>
            <person name="Spevak C.C."/>
            <person name="Clutterbuck J."/>
            <person name="Kapitonov V."/>
            <person name="Jurka J."/>
            <person name="Scazzocchio C."/>
            <person name="Farman M."/>
            <person name="Butler J."/>
            <person name="Purcell S."/>
            <person name="Harris S."/>
            <person name="Braus G.H."/>
            <person name="Draht O."/>
            <person name="Busch S."/>
            <person name="D'Enfert C."/>
            <person name="Bouchier C."/>
            <person name="Goldman G.H."/>
            <person name="Bell-Pedersen D."/>
            <person name="Griffiths-Jones S."/>
            <person name="Doonan J.H."/>
            <person name="Yu J."/>
            <person name="Vienken K."/>
            <person name="Pain A."/>
            <person name="Freitag M."/>
            <person name="Selker E.U."/>
            <person name="Archer D.B."/>
            <person name="Penalva M.A."/>
            <person name="Oakley B.R."/>
            <person name="Momany M."/>
            <person name="Tanaka T."/>
            <person name="Kumagai T."/>
            <person name="Asai K."/>
            <person name="Machida M."/>
            <person name="Nierman W.C."/>
            <person name="Denning D.W."/>
            <person name="Caddick M."/>
            <person name="Hynes M."/>
            <person name="Paoletti M."/>
            <person name="Fischer R."/>
            <person name="Miller B."/>
            <person name="Dyer P."/>
            <person name="Sachs M.S."/>
            <person name="Osmani S.A."/>
            <person name="Birren B.W."/>
        </authorList>
    </citation>
    <scope>NUCLEOTIDE SEQUENCE [LARGE SCALE GENOMIC DNA]</scope>
    <source>
        <strain evidence="2">FGSC A4 / ATCC 38163 / CBS 112.46 / NRRL 194 / M139</strain>
    </source>
</reference>
<dbReference type="EMBL" id="BN001301">
    <property type="protein sequence ID" value="CBF71611.1"/>
    <property type="molecule type" value="Genomic_DNA"/>
</dbReference>
<dbReference type="KEGG" id="ani:ANIA_06860"/>
<dbReference type="HOGENOM" id="CLU_3392296_0_0_1"/>
<name>Q5AXX0_EMENI</name>
<evidence type="ECO:0000313" key="1">
    <source>
        <dbReference type="EMBL" id="CBF71611.1"/>
    </source>
</evidence>
<organism evidence="1 2">
    <name type="scientific">Emericella nidulans (strain FGSC A4 / ATCC 38163 / CBS 112.46 / NRRL 194 / M139)</name>
    <name type="common">Aspergillus nidulans</name>
    <dbReference type="NCBI Taxonomy" id="227321"/>
    <lineage>
        <taxon>Eukaryota</taxon>
        <taxon>Fungi</taxon>
        <taxon>Dikarya</taxon>
        <taxon>Ascomycota</taxon>
        <taxon>Pezizomycotina</taxon>
        <taxon>Eurotiomycetes</taxon>
        <taxon>Eurotiomycetidae</taxon>
        <taxon>Eurotiales</taxon>
        <taxon>Aspergillaceae</taxon>
        <taxon>Aspergillus</taxon>
        <taxon>Aspergillus subgen. Nidulantes</taxon>
    </lineage>
</organism>
<protein>
    <submittedName>
        <fullName evidence="1">Uncharacterized protein</fullName>
    </submittedName>
</protein>
<dbReference type="InParanoid" id="Q5AXX0"/>
<dbReference type="RefSeq" id="XP_664464.1">
    <property type="nucleotide sequence ID" value="XM_659372.1"/>
</dbReference>
<proteinExistence type="predicted"/>
<accession>Q5AXX0</accession>
<keyword evidence="2" id="KW-1185">Reference proteome</keyword>
<evidence type="ECO:0000313" key="2">
    <source>
        <dbReference type="Proteomes" id="UP000000560"/>
    </source>
</evidence>
<dbReference type="Proteomes" id="UP000000560">
    <property type="component" value="Chromosome I"/>
</dbReference>
<reference evidence="2" key="2">
    <citation type="journal article" date="2009" name="Fungal Genet. Biol.">
        <title>The 2008 update of the Aspergillus nidulans genome annotation: a community effort.</title>
        <authorList>
            <person name="Wortman J.R."/>
            <person name="Gilsenan J.M."/>
            <person name="Joardar V."/>
            <person name="Deegan J."/>
            <person name="Clutterbuck J."/>
            <person name="Andersen M.R."/>
            <person name="Archer D."/>
            <person name="Bencina M."/>
            <person name="Braus G."/>
            <person name="Coutinho P."/>
            <person name="von Dohren H."/>
            <person name="Doonan J."/>
            <person name="Driessen A.J."/>
            <person name="Durek P."/>
            <person name="Espeso E."/>
            <person name="Fekete E."/>
            <person name="Flipphi M."/>
            <person name="Estrada C.G."/>
            <person name="Geysens S."/>
            <person name="Goldman G."/>
            <person name="de Groot P.W."/>
            <person name="Hansen K."/>
            <person name="Harris S.D."/>
            <person name="Heinekamp T."/>
            <person name="Helmstaedt K."/>
            <person name="Henrissat B."/>
            <person name="Hofmann G."/>
            <person name="Homan T."/>
            <person name="Horio T."/>
            <person name="Horiuchi H."/>
            <person name="James S."/>
            <person name="Jones M."/>
            <person name="Karaffa L."/>
            <person name="Karanyi Z."/>
            <person name="Kato M."/>
            <person name="Keller N."/>
            <person name="Kelly D.E."/>
            <person name="Kiel J.A."/>
            <person name="Kim J.M."/>
            <person name="van der Klei I.J."/>
            <person name="Klis F.M."/>
            <person name="Kovalchuk A."/>
            <person name="Krasevec N."/>
            <person name="Kubicek C.P."/>
            <person name="Liu B."/>
            <person name="Maccabe A."/>
            <person name="Meyer V."/>
            <person name="Mirabito P."/>
            <person name="Miskei M."/>
            <person name="Mos M."/>
            <person name="Mullins J."/>
            <person name="Nelson D.R."/>
            <person name="Nielsen J."/>
            <person name="Oakley B.R."/>
            <person name="Osmani S.A."/>
            <person name="Pakula T."/>
            <person name="Paszewski A."/>
            <person name="Paulsen I."/>
            <person name="Pilsyk S."/>
            <person name="Pocsi I."/>
            <person name="Punt P.J."/>
            <person name="Ram A.F."/>
            <person name="Ren Q."/>
            <person name="Robellet X."/>
            <person name="Robson G."/>
            <person name="Seiboth B."/>
            <person name="van Solingen P."/>
            <person name="Specht T."/>
            <person name="Sun J."/>
            <person name="Taheri-Talesh N."/>
            <person name="Takeshita N."/>
            <person name="Ussery D."/>
            <person name="vanKuyk P.A."/>
            <person name="Visser H."/>
            <person name="van de Vondervoort P.J."/>
            <person name="de Vries R.P."/>
            <person name="Walton J."/>
            <person name="Xiang X."/>
            <person name="Xiong Y."/>
            <person name="Zeng A.P."/>
            <person name="Brandt B.W."/>
            <person name="Cornell M.J."/>
            <person name="van den Hondel C.A."/>
            <person name="Visser J."/>
            <person name="Oliver S.G."/>
            <person name="Turner G."/>
        </authorList>
    </citation>
    <scope>GENOME REANNOTATION</scope>
    <source>
        <strain evidence="2">FGSC A4 / ATCC 38163 / CBS 112.46 / NRRL 194 / M139</strain>
    </source>
</reference>
<dbReference type="GeneID" id="2870561"/>
<sequence>MHSRCYYHGFDVENSVDGSSGLSIKERINHQI</sequence>
<dbReference type="AlphaFoldDB" id="Q5AXX0"/>